<comment type="caution">
    <text evidence="9">The sequence shown here is derived from an EMBL/GenBank/DDBJ whole genome shotgun (WGS) entry which is preliminary data.</text>
</comment>
<evidence type="ECO:0000313" key="9">
    <source>
        <dbReference type="EMBL" id="KAK8496799.1"/>
    </source>
</evidence>
<name>A0ABR2AS22_9ROSI</name>
<keyword evidence="4 6" id="KW-0804">Transcription</keyword>
<dbReference type="NCBIfam" id="TIGR01568">
    <property type="entry name" value="A_thal_3678"/>
    <property type="match status" value="1"/>
</dbReference>
<dbReference type="Proteomes" id="UP001472677">
    <property type="component" value="Unassembled WGS sequence"/>
</dbReference>
<keyword evidence="3 6" id="KW-0805">Transcription regulation</keyword>
<evidence type="ECO:0000256" key="7">
    <source>
        <dbReference type="SAM" id="MobiDB-lite"/>
    </source>
</evidence>
<keyword evidence="5 6" id="KW-0539">Nucleus</keyword>
<keyword evidence="2 6" id="KW-0678">Repressor</keyword>
<organism evidence="9 10">
    <name type="scientific">Hibiscus sabdariffa</name>
    <name type="common">roselle</name>
    <dbReference type="NCBI Taxonomy" id="183260"/>
    <lineage>
        <taxon>Eukaryota</taxon>
        <taxon>Viridiplantae</taxon>
        <taxon>Streptophyta</taxon>
        <taxon>Embryophyta</taxon>
        <taxon>Tracheophyta</taxon>
        <taxon>Spermatophyta</taxon>
        <taxon>Magnoliopsida</taxon>
        <taxon>eudicotyledons</taxon>
        <taxon>Gunneridae</taxon>
        <taxon>Pentapetalae</taxon>
        <taxon>rosids</taxon>
        <taxon>malvids</taxon>
        <taxon>Malvales</taxon>
        <taxon>Malvaceae</taxon>
        <taxon>Malvoideae</taxon>
        <taxon>Hibiscus</taxon>
    </lineage>
</organism>
<protein>
    <recommendedName>
        <fullName evidence="6">Transcription repressor</fullName>
    </recommendedName>
    <alternativeName>
        <fullName evidence="6">Ovate family protein</fullName>
    </alternativeName>
</protein>
<evidence type="ECO:0000313" key="10">
    <source>
        <dbReference type="Proteomes" id="UP001472677"/>
    </source>
</evidence>
<evidence type="ECO:0000256" key="4">
    <source>
        <dbReference type="ARBA" id="ARBA00023163"/>
    </source>
</evidence>
<reference evidence="9 10" key="1">
    <citation type="journal article" date="2024" name="G3 (Bethesda)">
        <title>Genome assembly of Hibiscus sabdariffa L. provides insights into metabolisms of medicinal natural products.</title>
        <authorList>
            <person name="Kim T."/>
        </authorList>
    </citation>
    <scope>NUCLEOTIDE SEQUENCE [LARGE SCALE GENOMIC DNA]</scope>
    <source>
        <strain evidence="9">TK-2024</strain>
        <tissue evidence="9">Old leaves</tissue>
    </source>
</reference>
<comment type="subcellular location">
    <subcellularLocation>
        <location evidence="1 6">Nucleus</location>
    </subcellularLocation>
</comment>
<evidence type="ECO:0000259" key="8">
    <source>
        <dbReference type="PROSITE" id="PS51754"/>
    </source>
</evidence>
<proteinExistence type="predicted"/>
<dbReference type="PANTHER" id="PTHR33057">
    <property type="entry name" value="TRANSCRIPTION REPRESSOR OFP7-RELATED"/>
    <property type="match status" value="1"/>
</dbReference>
<feature type="compositionally biased region" description="Acidic residues" evidence="7">
    <location>
        <begin position="107"/>
        <end position="117"/>
    </location>
</feature>
<dbReference type="EMBL" id="JBBPBM010000346">
    <property type="protein sequence ID" value="KAK8496799.1"/>
    <property type="molecule type" value="Genomic_DNA"/>
</dbReference>
<dbReference type="InterPro" id="IPR006458">
    <property type="entry name" value="Ovate_C"/>
</dbReference>
<evidence type="ECO:0000256" key="1">
    <source>
        <dbReference type="ARBA" id="ARBA00004123"/>
    </source>
</evidence>
<accession>A0ABR2AS22</accession>
<comment type="function">
    <text evidence="6">Transcriptional repressor that regulates multiple aspects of plant growth and development.</text>
</comment>
<sequence>MGKKMKFPFLSNANAKNNNIVQRPKSSWQWLPSCHQPKTLSFRTDSNGNTLFTTIINSAYLDSIDETTADYNLPLESVIRGLKSDRLFFQPGGETSSIMEEATKSTDEEDDDDDDDIGGLPFKESVALSMESRDPYVDFRESMEEMVEAQGLKDWEGLEQLLFWYLRANGECNHGYIVAAFVDLLVARLAINVSNPKSDNTHSPSSPLSFYTSSNSSSSCLSSSEDCSASTIPCTSPLQAQKEIEDDSHCSSSSSSSPLSEVDQKLEENKIIIKGTKEEDVSSSSLVV</sequence>
<evidence type="ECO:0000256" key="6">
    <source>
        <dbReference type="RuleBase" id="RU367028"/>
    </source>
</evidence>
<dbReference type="PROSITE" id="PS51754">
    <property type="entry name" value="OVATE"/>
    <property type="match status" value="1"/>
</dbReference>
<dbReference type="InterPro" id="IPR038933">
    <property type="entry name" value="Ovate"/>
</dbReference>
<evidence type="ECO:0000256" key="3">
    <source>
        <dbReference type="ARBA" id="ARBA00023015"/>
    </source>
</evidence>
<feature type="domain" description="OVATE" evidence="8">
    <location>
        <begin position="128"/>
        <end position="187"/>
    </location>
</feature>
<feature type="region of interest" description="Disordered" evidence="7">
    <location>
        <begin position="243"/>
        <end position="263"/>
    </location>
</feature>
<evidence type="ECO:0000256" key="5">
    <source>
        <dbReference type="ARBA" id="ARBA00023242"/>
    </source>
</evidence>
<dbReference type="PANTHER" id="PTHR33057:SF98">
    <property type="entry name" value="TRANSCRIPTION REPRESSOR OFP18"/>
    <property type="match status" value="1"/>
</dbReference>
<keyword evidence="10" id="KW-1185">Reference proteome</keyword>
<gene>
    <name evidence="9" type="ORF">V6N12_008674</name>
</gene>
<evidence type="ECO:0000256" key="2">
    <source>
        <dbReference type="ARBA" id="ARBA00022491"/>
    </source>
</evidence>
<dbReference type="Pfam" id="PF04844">
    <property type="entry name" value="Ovate"/>
    <property type="match status" value="1"/>
</dbReference>
<feature type="region of interest" description="Disordered" evidence="7">
    <location>
        <begin position="98"/>
        <end position="120"/>
    </location>
</feature>